<dbReference type="PANTHER" id="PTHR33692:SF1">
    <property type="entry name" value="RIBOSOME MATURATION FACTOR RIMM"/>
    <property type="match status" value="1"/>
</dbReference>
<dbReference type="InterPro" id="IPR011033">
    <property type="entry name" value="PRC_barrel-like_sf"/>
</dbReference>
<dbReference type="InterPro" id="IPR056792">
    <property type="entry name" value="PRC_RimM"/>
</dbReference>
<gene>
    <name evidence="5" type="primary">rimM</name>
    <name evidence="9" type="ORF">RSA3_09745</name>
</gene>
<dbReference type="AlphaFoldDB" id="A0A147F748"/>
<feature type="domain" description="Ribosome maturation factor RimM PRC barrel" evidence="8">
    <location>
        <begin position="117"/>
        <end position="184"/>
    </location>
</feature>
<dbReference type="InterPro" id="IPR036976">
    <property type="entry name" value="RimM_N_sf"/>
</dbReference>
<dbReference type="SUPFAM" id="SSF50447">
    <property type="entry name" value="Translation proteins"/>
    <property type="match status" value="1"/>
</dbReference>
<evidence type="ECO:0000256" key="4">
    <source>
        <dbReference type="ARBA" id="ARBA00023186"/>
    </source>
</evidence>
<comment type="caution">
    <text evidence="9">The sequence shown here is derived from an EMBL/GenBank/DDBJ whole genome shotgun (WGS) entry which is preliminary data.</text>
</comment>
<comment type="similarity">
    <text evidence="5">Belongs to the RimM family.</text>
</comment>
<feature type="domain" description="RimM N-terminal" evidence="7">
    <location>
        <begin position="18"/>
        <end position="103"/>
    </location>
</feature>
<keyword evidence="3 5" id="KW-0698">rRNA processing</keyword>
<feature type="compositionally biased region" description="Acidic residues" evidence="6">
    <location>
        <begin position="188"/>
        <end position="197"/>
    </location>
</feature>
<dbReference type="SUPFAM" id="SSF50346">
    <property type="entry name" value="PRC-barrel domain"/>
    <property type="match status" value="1"/>
</dbReference>
<organism evidence="9 10">
    <name type="scientific">Microbacterium testaceum</name>
    <name type="common">Aureobacterium testaceum</name>
    <name type="synonym">Brevibacterium testaceum</name>
    <dbReference type="NCBI Taxonomy" id="2033"/>
    <lineage>
        <taxon>Bacteria</taxon>
        <taxon>Bacillati</taxon>
        <taxon>Actinomycetota</taxon>
        <taxon>Actinomycetes</taxon>
        <taxon>Micrococcales</taxon>
        <taxon>Microbacteriaceae</taxon>
        <taxon>Microbacterium</taxon>
    </lineage>
</organism>
<dbReference type="InterPro" id="IPR011961">
    <property type="entry name" value="RimM"/>
</dbReference>
<evidence type="ECO:0000256" key="2">
    <source>
        <dbReference type="ARBA" id="ARBA00022517"/>
    </source>
</evidence>
<accession>A0A147F748</accession>
<evidence type="ECO:0000256" key="6">
    <source>
        <dbReference type="SAM" id="MobiDB-lite"/>
    </source>
</evidence>
<comment type="subcellular location">
    <subcellularLocation>
        <location evidence="5">Cytoplasm</location>
    </subcellularLocation>
</comment>
<keyword evidence="2 5" id="KW-0690">Ribosome biogenesis</keyword>
<evidence type="ECO:0000256" key="5">
    <source>
        <dbReference type="HAMAP-Rule" id="MF_00014"/>
    </source>
</evidence>
<feature type="region of interest" description="Disordered" evidence="6">
    <location>
        <begin position="180"/>
        <end position="234"/>
    </location>
</feature>
<dbReference type="Pfam" id="PF01782">
    <property type="entry name" value="RimM"/>
    <property type="match status" value="1"/>
</dbReference>
<dbReference type="Proteomes" id="UP000072189">
    <property type="component" value="Unassembled WGS sequence"/>
</dbReference>
<dbReference type="PATRIC" id="fig|2033.7.peg.2701"/>
<dbReference type="HAMAP" id="MF_00014">
    <property type="entry name" value="Ribosome_mat_RimM"/>
    <property type="match status" value="1"/>
</dbReference>
<comment type="domain">
    <text evidence="5">The PRC barrel domain binds ribosomal protein uS19.</text>
</comment>
<dbReference type="EMBL" id="LDRV01000060">
    <property type="protein sequence ID" value="KTS11519.1"/>
    <property type="molecule type" value="Genomic_DNA"/>
</dbReference>
<protein>
    <recommendedName>
        <fullName evidence="5">Ribosome maturation factor RimM</fullName>
    </recommendedName>
</protein>
<evidence type="ECO:0000256" key="3">
    <source>
        <dbReference type="ARBA" id="ARBA00022552"/>
    </source>
</evidence>
<evidence type="ECO:0000259" key="8">
    <source>
        <dbReference type="Pfam" id="PF24986"/>
    </source>
</evidence>
<dbReference type="RefSeq" id="WP_058614215.1">
    <property type="nucleotide sequence ID" value="NZ_LDRV01000060.1"/>
</dbReference>
<evidence type="ECO:0000313" key="10">
    <source>
        <dbReference type="Proteomes" id="UP000072189"/>
    </source>
</evidence>
<keyword evidence="4 5" id="KW-0143">Chaperone</keyword>
<dbReference type="GO" id="GO:0042274">
    <property type="term" value="P:ribosomal small subunit biogenesis"/>
    <property type="evidence" value="ECO:0007669"/>
    <property type="project" value="UniProtKB-UniRule"/>
</dbReference>
<evidence type="ECO:0000259" key="7">
    <source>
        <dbReference type="Pfam" id="PF01782"/>
    </source>
</evidence>
<dbReference type="InterPro" id="IPR009000">
    <property type="entry name" value="Transl_B-barrel_sf"/>
</dbReference>
<sequence>MAAGEPAGGQPAKTQLRVGRLVKAHGLKGAFKLELYTDDPEGRFVPGNTFTLQVPESSPWHGRPLTVREFRWMNSHPVAFFEGVDDRTAAEELVKAILWIDQDTADAPAEDDAWYDHQLVGLDVVRDGETVGRVVRVDHFPAQDLLIVRPSGEDREVLVPFVSAIVPEVDIEGGRVVVTPPAGLFEDLPSDEGDEQEPTGADGPESEDATSEAVMSEDAEIADAASADDTRRED</sequence>
<dbReference type="Gene3D" id="2.30.30.240">
    <property type="entry name" value="PRC-barrel domain"/>
    <property type="match status" value="1"/>
</dbReference>
<dbReference type="GO" id="GO:0005737">
    <property type="term" value="C:cytoplasm"/>
    <property type="evidence" value="ECO:0007669"/>
    <property type="project" value="UniProtKB-SubCell"/>
</dbReference>
<dbReference type="Gene3D" id="2.40.30.60">
    <property type="entry name" value="RimM"/>
    <property type="match status" value="1"/>
</dbReference>
<evidence type="ECO:0000256" key="1">
    <source>
        <dbReference type="ARBA" id="ARBA00022490"/>
    </source>
</evidence>
<keyword evidence="1 5" id="KW-0963">Cytoplasm</keyword>
<dbReference type="InterPro" id="IPR002676">
    <property type="entry name" value="RimM_N"/>
</dbReference>
<comment type="subunit">
    <text evidence="5">Binds ribosomal protein uS19.</text>
</comment>
<dbReference type="Pfam" id="PF24986">
    <property type="entry name" value="PRC_RimM"/>
    <property type="match status" value="1"/>
</dbReference>
<dbReference type="PANTHER" id="PTHR33692">
    <property type="entry name" value="RIBOSOME MATURATION FACTOR RIMM"/>
    <property type="match status" value="1"/>
</dbReference>
<reference evidence="9 10" key="1">
    <citation type="journal article" date="2016" name="Front. Microbiol.">
        <title>Genomic Resource of Rice Seed Associated Bacteria.</title>
        <authorList>
            <person name="Midha S."/>
            <person name="Bansal K."/>
            <person name="Sharma S."/>
            <person name="Kumar N."/>
            <person name="Patil P.P."/>
            <person name="Chaudhry V."/>
            <person name="Patil P.B."/>
        </authorList>
    </citation>
    <scope>NUCLEOTIDE SEQUENCE [LARGE SCALE GENOMIC DNA]</scope>
    <source>
        <strain evidence="9 10">RSA3</strain>
    </source>
</reference>
<name>A0A147F748_MICTE</name>
<comment type="function">
    <text evidence="5">An accessory protein needed during the final step in the assembly of 30S ribosomal subunit, possibly for assembly of the head region. Essential for efficient processing of 16S rRNA. May be needed both before and after RbfA during the maturation of 16S rRNA. It has affinity for free ribosomal 30S subunits but not for 70S ribosomes.</text>
</comment>
<dbReference type="GO" id="GO:0043022">
    <property type="term" value="F:ribosome binding"/>
    <property type="evidence" value="ECO:0007669"/>
    <property type="project" value="InterPro"/>
</dbReference>
<evidence type="ECO:0000313" key="9">
    <source>
        <dbReference type="EMBL" id="KTS11519.1"/>
    </source>
</evidence>
<proteinExistence type="inferred from homology"/>
<feature type="compositionally biased region" description="Acidic residues" evidence="6">
    <location>
        <begin position="204"/>
        <end position="221"/>
    </location>
</feature>
<dbReference type="GO" id="GO:0006364">
    <property type="term" value="P:rRNA processing"/>
    <property type="evidence" value="ECO:0007669"/>
    <property type="project" value="UniProtKB-UniRule"/>
</dbReference>
<dbReference type="NCBIfam" id="TIGR02273">
    <property type="entry name" value="16S_RimM"/>
    <property type="match status" value="1"/>
</dbReference>
<dbReference type="GO" id="GO:0005840">
    <property type="term" value="C:ribosome"/>
    <property type="evidence" value="ECO:0007669"/>
    <property type="project" value="InterPro"/>
</dbReference>